<reference evidence="3" key="1">
    <citation type="journal article" date="2021" name="Mol. Plant Microbe Interact.">
        <title>Complete Genome Sequence of the Plant-Pathogenic Fungus Colletotrichum lupini.</title>
        <authorList>
            <person name="Baroncelli R."/>
            <person name="Pensec F."/>
            <person name="Da Lio D."/>
            <person name="Boufleur T."/>
            <person name="Vicente I."/>
            <person name="Sarrocco S."/>
            <person name="Picot A."/>
            <person name="Baraldi E."/>
            <person name="Sukno S."/>
            <person name="Thon M."/>
            <person name="Le Floch G."/>
        </authorList>
    </citation>
    <scope>NUCLEOTIDE SEQUENCE</scope>
    <source>
        <strain evidence="3">IMI 504893</strain>
    </source>
</reference>
<accession>A0A9Q8WGY4</accession>
<dbReference type="GeneID" id="73342774"/>
<dbReference type="KEGG" id="clup:CLUP02_08782"/>
<gene>
    <name evidence="3" type="ORF">CLUP02_08782</name>
</gene>
<dbReference type="AlphaFoldDB" id="A0A9Q8WGY4"/>
<dbReference type="EMBL" id="CP019476">
    <property type="protein sequence ID" value="UQC83288.1"/>
    <property type="molecule type" value="Genomic_DNA"/>
</dbReference>
<organism evidence="3 4">
    <name type="scientific">Colletotrichum lupini</name>
    <dbReference type="NCBI Taxonomy" id="145971"/>
    <lineage>
        <taxon>Eukaryota</taxon>
        <taxon>Fungi</taxon>
        <taxon>Dikarya</taxon>
        <taxon>Ascomycota</taxon>
        <taxon>Pezizomycotina</taxon>
        <taxon>Sordariomycetes</taxon>
        <taxon>Hypocreomycetidae</taxon>
        <taxon>Glomerellales</taxon>
        <taxon>Glomerellaceae</taxon>
        <taxon>Colletotrichum</taxon>
        <taxon>Colletotrichum acutatum species complex</taxon>
    </lineage>
</organism>
<dbReference type="Proteomes" id="UP000830671">
    <property type="component" value="Chromosome 4"/>
</dbReference>
<evidence type="ECO:0000313" key="3">
    <source>
        <dbReference type="EMBL" id="UQC83288.1"/>
    </source>
</evidence>
<feature type="region of interest" description="Disordered" evidence="1">
    <location>
        <begin position="85"/>
        <end position="105"/>
    </location>
</feature>
<keyword evidence="4" id="KW-1185">Reference proteome</keyword>
<keyword evidence="2" id="KW-0812">Transmembrane</keyword>
<keyword evidence="2" id="KW-1133">Transmembrane helix</keyword>
<evidence type="ECO:0000256" key="2">
    <source>
        <dbReference type="SAM" id="Phobius"/>
    </source>
</evidence>
<protein>
    <submittedName>
        <fullName evidence="3">Uncharacterized protein</fullName>
    </submittedName>
</protein>
<feature type="compositionally biased region" description="Polar residues" evidence="1">
    <location>
        <begin position="96"/>
        <end position="105"/>
    </location>
</feature>
<feature type="transmembrane region" description="Helical" evidence="2">
    <location>
        <begin position="605"/>
        <end position="624"/>
    </location>
</feature>
<feature type="compositionally biased region" description="Basic and acidic residues" evidence="1">
    <location>
        <begin position="215"/>
        <end position="228"/>
    </location>
</feature>
<feature type="region of interest" description="Disordered" evidence="1">
    <location>
        <begin position="210"/>
        <end position="235"/>
    </location>
</feature>
<keyword evidence="2" id="KW-0472">Membrane</keyword>
<proteinExistence type="predicted"/>
<dbReference type="RefSeq" id="XP_049144907.1">
    <property type="nucleotide sequence ID" value="XM_049287764.1"/>
</dbReference>
<sequence>MHFIEKNRLPSTSLLVYIRASKEGLFRYNRGCLAEPSATALLPTIQSPEALQSQLLRSTSFTRSLGTRELQIKCKQRATNDLRVGYGHRPRPGAETLTQGRSNHPSASSWIYAVDYLPRLSLSEANRCRSGNTSDCRQLKLGRYFANHDVQFLASPITSVREVTTEHAPLRLVPENRLVGFRGPQDGHFDASAPLPFKFEFLFPSQPSTPLRVADSSHDDEGELEKLNSADPNPECVTGNSMQRPIVNHALGPCRCRQNVTPAGHAPRIIPIYPLPISELAASEEQLLLKSENRSAGCQLGSLESSLLYPPSRSLQYCLWSTSSDTGTIIVGLNVLSNGPESFTYGQRRPDHISAISPSHSTFEFQAGTLNLLAPESSKPATTESMRPVHTYAMSNHGTSPVKEMPGQPSHGFPSDKNAEDLHLHVQHEHIICSLTGSPGKHTLQCPTFEFVECSPSSLLPYYTTLPIGIPPLHSSECENQAVKKSPQGQLKLTSQAEYEVRAIMNGRYPYRLHSGYEASIGSRAHDLEASFCRVTFSNFPKKQGASCLYDWHARHTLYIRKLLDTLPSKVVWIFGTIQDVVLSARATTKTKKKSRPLYYLPRTVWSIFCITIVTIIIFGGTLLKRDHNHDPRISIQWTTGVSLTRHRAGTDGACIERPTTASMNQTFCSRLLLGLRCHNQAGPAVHRTHSKARIHKALFRRSSSTITGLLGTEHTEGLRFKSGLDHPLGDWFSGIMTA</sequence>
<evidence type="ECO:0000256" key="1">
    <source>
        <dbReference type="SAM" id="MobiDB-lite"/>
    </source>
</evidence>
<name>A0A9Q8WGY4_9PEZI</name>
<evidence type="ECO:0000313" key="4">
    <source>
        <dbReference type="Proteomes" id="UP000830671"/>
    </source>
</evidence>